<evidence type="ECO:0000256" key="1">
    <source>
        <dbReference type="SAM" id="Phobius"/>
    </source>
</evidence>
<proteinExistence type="predicted"/>
<feature type="transmembrane region" description="Helical" evidence="1">
    <location>
        <begin position="36"/>
        <end position="55"/>
    </location>
</feature>
<reference evidence="3" key="1">
    <citation type="journal article" date="2019" name="Int. J. Syst. Evol. Microbiol.">
        <title>The Global Catalogue of Microorganisms (GCM) 10K type strain sequencing project: providing services to taxonomists for standard genome sequencing and annotation.</title>
        <authorList>
            <consortium name="The Broad Institute Genomics Platform"/>
            <consortium name="The Broad Institute Genome Sequencing Center for Infectious Disease"/>
            <person name="Wu L."/>
            <person name="Ma J."/>
        </authorList>
    </citation>
    <scope>NUCLEOTIDE SEQUENCE [LARGE SCALE GENOMIC DNA]</scope>
    <source>
        <strain evidence="3">CECT 8064</strain>
    </source>
</reference>
<dbReference type="EMBL" id="JBHSFS010000019">
    <property type="protein sequence ID" value="MFC4517342.1"/>
    <property type="molecule type" value="Genomic_DNA"/>
</dbReference>
<sequence>MEANLWGSAMVFSSLCMLTRIGTPPHLADRIGHVTVALYLLGWVGPAAALALCAVRAKRPWIGAIIPVSLHAALGVLYGLAIWWT</sequence>
<dbReference type="Proteomes" id="UP001595990">
    <property type="component" value="Unassembled WGS sequence"/>
</dbReference>
<evidence type="ECO:0008006" key="4">
    <source>
        <dbReference type="Google" id="ProtNLM"/>
    </source>
</evidence>
<keyword evidence="1" id="KW-1133">Transmembrane helix</keyword>
<keyword evidence="1" id="KW-0472">Membrane</keyword>
<dbReference type="RefSeq" id="WP_417924036.1">
    <property type="nucleotide sequence ID" value="NZ_JBHSFS010000019.1"/>
</dbReference>
<evidence type="ECO:0000313" key="2">
    <source>
        <dbReference type="EMBL" id="MFC4517342.1"/>
    </source>
</evidence>
<keyword evidence="3" id="KW-1185">Reference proteome</keyword>
<protein>
    <recommendedName>
        <fullName evidence="4">Integral membrane protein</fullName>
    </recommendedName>
</protein>
<name>A0ABV9BTI7_9ACTN</name>
<feature type="transmembrane region" description="Helical" evidence="1">
    <location>
        <begin position="62"/>
        <end position="84"/>
    </location>
</feature>
<gene>
    <name evidence="2" type="ORF">ACFPEN_31080</name>
</gene>
<keyword evidence="1" id="KW-0812">Transmembrane</keyword>
<organism evidence="2 3">
    <name type="scientific">Streptomyces ehimensis</name>
    <dbReference type="NCBI Taxonomy" id="68195"/>
    <lineage>
        <taxon>Bacteria</taxon>
        <taxon>Bacillati</taxon>
        <taxon>Actinomycetota</taxon>
        <taxon>Actinomycetes</taxon>
        <taxon>Kitasatosporales</taxon>
        <taxon>Streptomycetaceae</taxon>
        <taxon>Streptomyces</taxon>
    </lineage>
</organism>
<evidence type="ECO:0000313" key="3">
    <source>
        <dbReference type="Proteomes" id="UP001595990"/>
    </source>
</evidence>
<accession>A0ABV9BTI7</accession>
<comment type="caution">
    <text evidence="2">The sequence shown here is derived from an EMBL/GenBank/DDBJ whole genome shotgun (WGS) entry which is preliminary data.</text>
</comment>